<dbReference type="SUPFAM" id="SSF101898">
    <property type="entry name" value="NHL repeat"/>
    <property type="match status" value="1"/>
</dbReference>
<dbReference type="InterPro" id="IPR011110">
    <property type="entry name" value="Reg_prop"/>
</dbReference>
<gene>
    <name evidence="2" type="ORF">CH333_05790</name>
</gene>
<keyword evidence="1" id="KW-0732">Signal</keyword>
<evidence type="ECO:0008006" key="4">
    <source>
        <dbReference type="Google" id="ProtNLM"/>
    </source>
</evidence>
<evidence type="ECO:0000256" key="1">
    <source>
        <dbReference type="SAM" id="SignalP"/>
    </source>
</evidence>
<sequence length="757" mass="84121">MVEKTRSWKYWGLSPKMGLCVSLIASLLVLSSRAALAGEWTNYTNSNEVSGSDIEGNYLWVATTGGVVSWNLSDSSYIKFTTKDGLADHNVKDVFVDNGGNRWFGTVEGVQKFDGAEWTTYNTDNSPLPDNRVYAIIQDTLGRMWFGTGYGIACLDESDWQVYTDLGGAATNVAVRGIGVDSQNRIWTANNPDEYHDPGGISVFDGTTWTRHDPNTSDIGQYYLSITVDGNDNVWAGSWVYGVYRYNGSVWLNYTSTNSELMADQIECFDVEEDTIIWIANHGWTAGGVSRFDGTTWTNYNPDNSGIGEKNIYSISLDGDDKYFGMETHGISKFNSSSWSYYRTSNEPHCNWITSIDKDSQGNIYFGTDHYGIAFFDGELWSSYHSGNSGLGDDFVNCVYIDAGDTLWVGTQYSGLFNFDGSSWTHFDTINSGLLGNIILSMDKDSLGNLWLGTEGWNGPYEQNGALAKYDGTNWTNYYLQNSGLIDDDGLNVAVDNGDTIWVGTNEGVSKFNQFGNHWTDYTTADGLADNWVTRIAIDASNNKWFATKWDGMSKFDGAGWTNYDVSDGIADNYVRDIAMEGEKIWIATENGISVFENGEWSTLRQIDGLADNDVTSVCVDNSDYKWFGTERDGISMYDDTPVGVLESASRERYELVAHPNPFRETTVISYSIGSCGQLSVIGNQPITDDLSPITLNIYDLSGRLVRQFTIYDLRFTGVTWDGRNETGETIKTGVYFIKLRTASGRVIGSGKTIFIK</sequence>
<dbReference type="SUPFAM" id="SSF63829">
    <property type="entry name" value="Calcium-dependent phosphotriesterase"/>
    <property type="match status" value="3"/>
</dbReference>
<feature type="signal peptide" evidence="1">
    <location>
        <begin position="1"/>
        <end position="37"/>
    </location>
</feature>
<dbReference type="InterPro" id="IPR015943">
    <property type="entry name" value="WD40/YVTN_repeat-like_dom_sf"/>
</dbReference>
<evidence type="ECO:0000313" key="3">
    <source>
        <dbReference type="Proteomes" id="UP000215215"/>
    </source>
</evidence>
<comment type="caution">
    <text evidence="2">The sequence shown here is derived from an EMBL/GenBank/DDBJ whole genome shotgun (WGS) entry which is preliminary data.</text>
</comment>
<feature type="chain" id="PRO_5012059490" description="FlgD Ig-like domain-containing protein" evidence="1">
    <location>
        <begin position="38"/>
        <end position="757"/>
    </location>
</feature>
<organism evidence="2 3">
    <name type="scientific">candidate division WOR-3 bacterium JGI_Cruoil_03_44_89</name>
    <dbReference type="NCBI Taxonomy" id="1973748"/>
    <lineage>
        <taxon>Bacteria</taxon>
        <taxon>Bacteria division WOR-3</taxon>
    </lineage>
</organism>
<dbReference type="Gene3D" id="2.130.10.10">
    <property type="entry name" value="YVTN repeat-like/Quinoprotein amine dehydrogenase"/>
    <property type="match status" value="3"/>
</dbReference>
<proteinExistence type="predicted"/>
<protein>
    <recommendedName>
        <fullName evidence="4">FlgD Ig-like domain-containing protein</fullName>
    </recommendedName>
</protein>
<dbReference type="Proteomes" id="UP000215215">
    <property type="component" value="Unassembled WGS sequence"/>
</dbReference>
<dbReference type="EMBL" id="NOZQ01000123">
    <property type="protein sequence ID" value="OYD15408.1"/>
    <property type="molecule type" value="Genomic_DNA"/>
</dbReference>
<evidence type="ECO:0000313" key="2">
    <source>
        <dbReference type="EMBL" id="OYD15408.1"/>
    </source>
</evidence>
<dbReference type="AlphaFoldDB" id="A0A235BSW4"/>
<name>A0A235BSW4_UNCW3</name>
<dbReference type="Pfam" id="PF07494">
    <property type="entry name" value="Reg_prop"/>
    <property type="match status" value="1"/>
</dbReference>
<dbReference type="Gene3D" id="2.60.40.4070">
    <property type="match status" value="1"/>
</dbReference>
<accession>A0A235BSW4</accession>
<reference evidence="2 3" key="1">
    <citation type="submission" date="2017-07" db="EMBL/GenBank/DDBJ databases">
        <title>Recovery of genomes from metagenomes via a dereplication, aggregation, and scoring strategy.</title>
        <authorList>
            <person name="Sieber C.M."/>
            <person name="Probst A.J."/>
            <person name="Sharrar A."/>
            <person name="Thomas B.C."/>
            <person name="Hess M."/>
            <person name="Tringe S.G."/>
            <person name="Banfield J.F."/>
        </authorList>
    </citation>
    <scope>NUCLEOTIDE SEQUENCE [LARGE SCALE GENOMIC DNA]</scope>
    <source>
        <strain evidence="2">JGI_Cruoil_03_44_89</strain>
    </source>
</reference>